<dbReference type="GO" id="GO:0005886">
    <property type="term" value="C:plasma membrane"/>
    <property type="evidence" value="ECO:0007669"/>
    <property type="project" value="UniProtKB-SubCell"/>
</dbReference>
<feature type="transmembrane region" description="Helical" evidence="8">
    <location>
        <begin position="105"/>
        <end position="125"/>
    </location>
</feature>
<evidence type="ECO:0000256" key="1">
    <source>
        <dbReference type="ARBA" id="ARBA00004651"/>
    </source>
</evidence>
<dbReference type="Gene3D" id="1.10.3720.10">
    <property type="entry name" value="MetI-like"/>
    <property type="match status" value="1"/>
</dbReference>
<dbReference type="SUPFAM" id="SSF161098">
    <property type="entry name" value="MetI-like"/>
    <property type="match status" value="1"/>
</dbReference>
<proteinExistence type="inferred from homology"/>
<comment type="subcellular location">
    <subcellularLocation>
        <location evidence="1 8">Cell membrane</location>
        <topology evidence="1 8">Multi-pass membrane protein</topology>
    </subcellularLocation>
</comment>
<dbReference type="InterPro" id="IPR000515">
    <property type="entry name" value="MetI-like"/>
</dbReference>
<feature type="domain" description="ABC transmembrane type-1" evidence="9">
    <location>
        <begin position="61"/>
        <end position="249"/>
    </location>
</feature>
<dbReference type="Proteomes" id="UP000823915">
    <property type="component" value="Unassembled WGS sequence"/>
</dbReference>
<keyword evidence="4" id="KW-1003">Cell membrane</keyword>
<sequence>MKNKTKLPNVYLGVILALMYVPILLVILYSFNESKISSVWAGFSLKWYEELFRDKAMFQALGNTLFLGVVSSLSAGVIGTLGAYGMSKVNFRSKGAVEYLSTLPIMIPEIILGMVFMAFFSLIGIPFGMGALILAHTAFCIPYVFMLVKARLVGMDKTLSEAALDLGASPVRVFFDITLPLTMPAIVSGMLLAFAMSIDDVIISVFVTGPEVNTLPIKIYTQLKTGVTPEINALCTLLFLATLLLCGLAAWLGRGPKKTKKDVTAK</sequence>
<feature type="transmembrane region" description="Helical" evidence="8">
    <location>
        <begin position="12"/>
        <end position="31"/>
    </location>
</feature>
<evidence type="ECO:0000256" key="4">
    <source>
        <dbReference type="ARBA" id="ARBA00022475"/>
    </source>
</evidence>
<feature type="transmembrane region" description="Helical" evidence="8">
    <location>
        <begin position="65"/>
        <end position="84"/>
    </location>
</feature>
<dbReference type="GO" id="GO:0055085">
    <property type="term" value="P:transmembrane transport"/>
    <property type="evidence" value="ECO:0007669"/>
    <property type="project" value="InterPro"/>
</dbReference>
<dbReference type="EMBL" id="DXDU01000132">
    <property type="protein sequence ID" value="HIY27161.1"/>
    <property type="molecule type" value="Genomic_DNA"/>
</dbReference>
<dbReference type="Pfam" id="PF00528">
    <property type="entry name" value="BPD_transp_1"/>
    <property type="match status" value="1"/>
</dbReference>
<feature type="transmembrane region" description="Helical" evidence="8">
    <location>
        <begin position="173"/>
        <end position="198"/>
    </location>
</feature>
<dbReference type="InterPro" id="IPR035906">
    <property type="entry name" value="MetI-like_sf"/>
</dbReference>
<dbReference type="CDD" id="cd06261">
    <property type="entry name" value="TM_PBP2"/>
    <property type="match status" value="1"/>
</dbReference>
<keyword evidence="3 8" id="KW-0813">Transport</keyword>
<gene>
    <name evidence="10" type="ORF">H9838_08335</name>
</gene>
<reference evidence="10" key="2">
    <citation type="submission" date="2021-04" db="EMBL/GenBank/DDBJ databases">
        <authorList>
            <person name="Gilroy R."/>
        </authorList>
    </citation>
    <scope>NUCLEOTIDE SEQUENCE</scope>
    <source>
        <strain evidence="10">1282</strain>
    </source>
</reference>
<evidence type="ECO:0000313" key="11">
    <source>
        <dbReference type="Proteomes" id="UP000823915"/>
    </source>
</evidence>
<evidence type="ECO:0000259" key="9">
    <source>
        <dbReference type="PROSITE" id="PS50928"/>
    </source>
</evidence>
<evidence type="ECO:0000256" key="2">
    <source>
        <dbReference type="ARBA" id="ARBA00007069"/>
    </source>
</evidence>
<comment type="caution">
    <text evidence="10">The sequence shown here is derived from an EMBL/GenBank/DDBJ whole genome shotgun (WGS) entry which is preliminary data.</text>
</comment>
<keyword evidence="7 8" id="KW-0472">Membrane</keyword>
<evidence type="ECO:0000313" key="10">
    <source>
        <dbReference type="EMBL" id="HIY27161.1"/>
    </source>
</evidence>
<organism evidence="10 11">
    <name type="scientific">Candidatus Acutalibacter pullistercoris</name>
    <dbReference type="NCBI Taxonomy" id="2838418"/>
    <lineage>
        <taxon>Bacteria</taxon>
        <taxon>Bacillati</taxon>
        <taxon>Bacillota</taxon>
        <taxon>Clostridia</taxon>
        <taxon>Eubacteriales</taxon>
        <taxon>Acutalibacteraceae</taxon>
        <taxon>Acutalibacter</taxon>
    </lineage>
</organism>
<accession>A0A9D2C1L8</accession>
<evidence type="ECO:0000256" key="7">
    <source>
        <dbReference type="ARBA" id="ARBA00023136"/>
    </source>
</evidence>
<comment type="similarity">
    <text evidence="2">Belongs to the binding-protein-dependent transport system permease family. CysTW subfamily.</text>
</comment>
<dbReference type="PROSITE" id="PS50928">
    <property type="entry name" value="ABC_TM1"/>
    <property type="match status" value="1"/>
</dbReference>
<dbReference type="InterPro" id="IPR051789">
    <property type="entry name" value="Bact_Polyamine_Transport"/>
</dbReference>
<feature type="transmembrane region" description="Helical" evidence="8">
    <location>
        <begin position="131"/>
        <end position="152"/>
    </location>
</feature>
<dbReference type="AlphaFoldDB" id="A0A9D2C1L8"/>
<evidence type="ECO:0000256" key="6">
    <source>
        <dbReference type="ARBA" id="ARBA00022989"/>
    </source>
</evidence>
<dbReference type="PANTHER" id="PTHR43848">
    <property type="entry name" value="PUTRESCINE TRANSPORT SYSTEM PERMEASE PROTEIN POTI"/>
    <property type="match status" value="1"/>
</dbReference>
<evidence type="ECO:0000256" key="8">
    <source>
        <dbReference type="RuleBase" id="RU363032"/>
    </source>
</evidence>
<protein>
    <submittedName>
        <fullName evidence="10">ABC transporter permease</fullName>
    </submittedName>
</protein>
<dbReference type="PANTHER" id="PTHR43848:SF2">
    <property type="entry name" value="PUTRESCINE TRANSPORT SYSTEM PERMEASE PROTEIN POTI"/>
    <property type="match status" value="1"/>
</dbReference>
<keyword evidence="5 8" id="KW-0812">Transmembrane</keyword>
<keyword evidence="6 8" id="KW-1133">Transmembrane helix</keyword>
<evidence type="ECO:0000256" key="5">
    <source>
        <dbReference type="ARBA" id="ARBA00022692"/>
    </source>
</evidence>
<feature type="transmembrane region" description="Helical" evidence="8">
    <location>
        <begin position="231"/>
        <end position="252"/>
    </location>
</feature>
<name>A0A9D2C1L8_9FIRM</name>
<evidence type="ECO:0000256" key="3">
    <source>
        <dbReference type="ARBA" id="ARBA00022448"/>
    </source>
</evidence>
<reference evidence="10" key="1">
    <citation type="journal article" date="2021" name="PeerJ">
        <title>Extensive microbial diversity within the chicken gut microbiome revealed by metagenomics and culture.</title>
        <authorList>
            <person name="Gilroy R."/>
            <person name="Ravi A."/>
            <person name="Getino M."/>
            <person name="Pursley I."/>
            <person name="Horton D.L."/>
            <person name="Alikhan N.F."/>
            <person name="Baker D."/>
            <person name="Gharbi K."/>
            <person name="Hall N."/>
            <person name="Watson M."/>
            <person name="Adriaenssens E.M."/>
            <person name="Foster-Nyarko E."/>
            <person name="Jarju S."/>
            <person name="Secka A."/>
            <person name="Antonio M."/>
            <person name="Oren A."/>
            <person name="Chaudhuri R.R."/>
            <person name="La Ragione R."/>
            <person name="Hildebrand F."/>
            <person name="Pallen M.J."/>
        </authorList>
    </citation>
    <scope>NUCLEOTIDE SEQUENCE</scope>
    <source>
        <strain evidence="10">1282</strain>
    </source>
</reference>